<dbReference type="RefSeq" id="WP_144910029.1">
    <property type="nucleotide sequence ID" value="NZ_VLLI01000002.1"/>
</dbReference>
<evidence type="ECO:0000313" key="3">
    <source>
        <dbReference type="EMBL" id="TWJ03375.1"/>
    </source>
</evidence>
<gene>
    <name evidence="3" type="ORF">JN11_00917</name>
</gene>
<feature type="chain" id="PRO_5022119341" evidence="2">
    <location>
        <begin position="18"/>
        <end position="380"/>
    </location>
</feature>
<dbReference type="PROSITE" id="PS51257">
    <property type="entry name" value="PROKAR_LIPOPROTEIN"/>
    <property type="match status" value="1"/>
</dbReference>
<reference evidence="3 4" key="1">
    <citation type="submission" date="2019-07" db="EMBL/GenBank/DDBJ databases">
        <title>Genomic Encyclopedia of Archaeal and Bacterial Type Strains, Phase II (KMG-II): from individual species to whole genera.</title>
        <authorList>
            <person name="Goeker M."/>
        </authorList>
    </citation>
    <scope>NUCLEOTIDE SEQUENCE [LARGE SCALE GENOMIC DNA]</scope>
    <source>
        <strain evidence="3 4">ATCC BAA-1854</strain>
    </source>
</reference>
<accession>A0A562UDI8</accession>
<evidence type="ECO:0000256" key="1">
    <source>
        <dbReference type="SAM" id="MobiDB-lite"/>
    </source>
</evidence>
<evidence type="ECO:0000256" key="2">
    <source>
        <dbReference type="SAM" id="SignalP"/>
    </source>
</evidence>
<organism evidence="3 4">
    <name type="scientific">Mucilaginibacter frigoritolerans</name>
    <dbReference type="NCBI Taxonomy" id="652788"/>
    <lineage>
        <taxon>Bacteria</taxon>
        <taxon>Pseudomonadati</taxon>
        <taxon>Bacteroidota</taxon>
        <taxon>Sphingobacteriia</taxon>
        <taxon>Sphingobacteriales</taxon>
        <taxon>Sphingobacteriaceae</taxon>
        <taxon>Mucilaginibacter</taxon>
    </lineage>
</organism>
<feature type="region of interest" description="Disordered" evidence="1">
    <location>
        <begin position="22"/>
        <end position="51"/>
    </location>
</feature>
<comment type="caution">
    <text evidence="3">The sequence shown here is derived from an EMBL/GenBank/DDBJ whole genome shotgun (WGS) entry which is preliminary data.</text>
</comment>
<dbReference type="EMBL" id="VLLI01000002">
    <property type="protein sequence ID" value="TWJ03375.1"/>
    <property type="molecule type" value="Genomic_DNA"/>
</dbReference>
<dbReference type="PANTHER" id="PTHR37489">
    <property type="entry name" value="DUF3500 DOMAIN-CONTAINING PROTEIN"/>
    <property type="match status" value="1"/>
</dbReference>
<feature type="compositionally biased region" description="Low complexity" evidence="1">
    <location>
        <begin position="24"/>
        <end position="44"/>
    </location>
</feature>
<keyword evidence="4" id="KW-1185">Reference proteome</keyword>
<dbReference type="OrthoDB" id="581140at2"/>
<dbReference type="AlphaFoldDB" id="A0A562UDI8"/>
<name>A0A562UDI8_9SPHI</name>
<proteinExistence type="predicted"/>
<keyword evidence="2" id="KW-0732">Signal</keyword>
<feature type="signal peptide" evidence="2">
    <location>
        <begin position="1"/>
        <end position="17"/>
    </location>
</feature>
<dbReference type="Proteomes" id="UP000317010">
    <property type="component" value="Unassembled WGS sequence"/>
</dbReference>
<dbReference type="InterPro" id="IPR021889">
    <property type="entry name" value="DUF3500"/>
</dbReference>
<dbReference type="PANTHER" id="PTHR37489:SF1">
    <property type="entry name" value="DUF3500 DOMAIN-CONTAINING PROTEIN"/>
    <property type="match status" value="1"/>
</dbReference>
<dbReference type="Pfam" id="PF12006">
    <property type="entry name" value="DUF3500"/>
    <property type="match status" value="1"/>
</dbReference>
<protein>
    <submittedName>
        <fullName evidence="3">Uncharacterized protein DUF3500</fullName>
    </submittedName>
</protein>
<sequence length="380" mass="40302">MKIPQLLILMVISFVMASCKKDSSNSSSTTSSTTTTSSSTATNTGLGTADSTGCPTSTGASKVTCLAQAFLATLTTTQQTSVELSLTLANAKNWSNLPISLAPRNGIQFSTLTSTQLSAALAIIKATAGTGYSMEGFEKFQTIRAADDYLGSMQSGYGDGNYFIAFLGTPTNTGKWMLQYGGHHYAANIMFNAGAMVEITPLHEGVEPHTGFTINNVTYTNPLTNDVTGMQNMLGSFTSDELSTAKISGTFSDCLMIPGSTTNTMPTVKQGIKVSALSTTAQAKVLAAMQPWINDIDSTQAATIRAAYKSELADTYVCYASNTSAVAGTGTSFLTAATDYVRIDGPTIWIEFCCQSGIVIQNQIHYHTVMRDHSRDYLGL</sequence>
<evidence type="ECO:0000313" key="4">
    <source>
        <dbReference type="Proteomes" id="UP000317010"/>
    </source>
</evidence>